<dbReference type="InParanoid" id="A0A165JVI0"/>
<evidence type="ECO:0000313" key="1">
    <source>
        <dbReference type="EMBL" id="KZV95391.1"/>
    </source>
</evidence>
<reference evidence="1 2" key="1">
    <citation type="journal article" date="2016" name="Mol. Biol. Evol.">
        <title>Comparative Genomics of Early-Diverging Mushroom-Forming Fungi Provides Insights into the Origins of Lignocellulose Decay Capabilities.</title>
        <authorList>
            <person name="Nagy L.G."/>
            <person name="Riley R."/>
            <person name="Tritt A."/>
            <person name="Adam C."/>
            <person name="Daum C."/>
            <person name="Floudas D."/>
            <person name="Sun H."/>
            <person name="Yadav J.S."/>
            <person name="Pangilinan J."/>
            <person name="Larsson K.H."/>
            <person name="Matsuura K."/>
            <person name="Barry K."/>
            <person name="Labutti K."/>
            <person name="Kuo R."/>
            <person name="Ohm R.A."/>
            <person name="Bhattacharya S.S."/>
            <person name="Shirouzu T."/>
            <person name="Yoshinaga Y."/>
            <person name="Martin F.M."/>
            <person name="Grigoriev I.V."/>
            <person name="Hibbett D.S."/>
        </authorList>
    </citation>
    <scope>NUCLEOTIDE SEQUENCE [LARGE SCALE GENOMIC DNA]</scope>
    <source>
        <strain evidence="1 2">HHB12029</strain>
    </source>
</reference>
<gene>
    <name evidence="1" type="ORF">EXIGLDRAFT_476869</name>
</gene>
<dbReference type="EMBL" id="KV425958">
    <property type="protein sequence ID" value="KZV95391.1"/>
    <property type="molecule type" value="Genomic_DNA"/>
</dbReference>
<protein>
    <submittedName>
        <fullName evidence="1">Uncharacterized protein</fullName>
    </submittedName>
</protein>
<dbReference type="Proteomes" id="UP000077266">
    <property type="component" value="Unassembled WGS sequence"/>
</dbReference>
<keyword evidence="2" id="KW-1185">Reference proteome</keyword>
<organism evidence="1 2">
    <name type="scientific">Exidia glandulosa HHB12029</name>
    <dbReference type="NCBI Taxonomy" id="1314781"/>
    <lineage>
        <taxon>Eukaryota</taxon>
        <taxon>Fungi</taxon>
        <taxon>Dikarya</taxon>
        <taxon>Basidiomycota</taxon>
        <taxon>Agaricomycotina</taxon>
        <taxon>Agaricomycetes</taxon>
        <taxon>Auriculariales</taxon>
        <taxon>Exidiaceae</taxon>
        <taxon>Exidia</taxon>
    </lineage>
</organism>
<dbReference type="AlphaFoldDB" id="A0A165JVI0"/>
<sequence length="99" mass="11772">MSLRRLEVRGRLGRDVRDSRTREREVWTSAKSTSSGAAREEGLTEIFARSSRRQRWDSRTTSRRVRKLWSRRRDGKSTHFGVHAESARWNSRLRVERDS</sequence>
<evidence type="ECO:0000313" key="2">
    <source>
        <dbReference type="Proteomes" id="UP000077266"/>
    </source>
</evidence>
<accession>A0A165JVI0</accession>
<name>A0A165JVI0_EXIGL</name>
<proteinExistence type="predicted"/>